<feature type="transmembrane region" description="Helical" evidence="2">
    <location>
        <begin position="166"/>
        <end position="189"/>
    </location>
</feature>
<feature type="compositionally biased region" description="Basic and acidic residues" evidence="1">
    <location>
        <begin position="82"/>
        <end position="103"/>
    </location>
</feature>
<comment type="caution">
    <text evidence="3">The sequence shown here is derived from an EMBL/GenBank/DDBJ whole genome shotgun (WGS) entry which is preliminary data.</text>
</comment>
<name>A0AAI8YGJ2_9PEZI</name>
<evidence type="ECO:0000256" key="2">
    <source>
        <dbReference type="SAM" id="Phobius"/>
    </source>
</evidence>
<keyword evidence="4" id="KW-1185">Reference proteome</keyword>
<reference evidence="3" key="1">
    <citation type="submission" date="2023-10" db="EMBL/GenBank/DDBJ databases">
        <authorList>
            <person name="Hackl T."/>
        </authorList>
    </citation>
    <scope>NUCLEOTIDE SEQUENCE</scope>
</reference>
<keyword evidence="2" id="KW-0812">Transmembrane</keyword>
<evidence type="ECO:0000313" key="4">
    <source>
        <dbReference type="Proteomes" id="UP001295740"/>
    </source>
</evidence>
<sequence length="438" mass="49199">MQDITKSGRPATASDHDLPLDTDATAVDAALLPPPPTLLADQRRTQSAPDAVPVDPKVRLEDASPLQSSTQSIPKLPTTRKSLSDARPDEKGRHSEQFDRRYDGPFGRPSLVMGRRPSIALSVIPEPERTHVMDDNEAVTDRGTVPFQPRPPPLNYTLRTRKAAIFYFWSITVFDTVVCPLVLYFGLWYGVGPGNPDNQKLSANTVFSIVTAAIGGAAIFEYFLRGWRLWRKNSTCRAIGATEQRWLFDWFHWWYTAAWVIVMIELIIGSVQEDPFIRLLAMPLATMLYVFGTLLLVIDVCRYFHVPAPVRLSSVPRGSQLRPGIYPLIEDICAVDGSGGTDFRIALDKRYEASHVFRTMLRRLGIFWAVGSEGCAVMMTILIFSLNNTDIAYAIGWGVPFVWAGIWAAATTWYVSRELKKEETLWKEKISKTQMETA</sequence>
<dbReference type="PANTHER" id="PTHR42024:SF1">
    <property type="entry name" value="AMINO ACID PERMEASE_ SLC12A DOMAIN-CONTAINING PROTEIN"/>
    <property type="match status" value="1"/>
</dbReference>
<organism evidence="3 4">
    <name type="scientific">Anthostomella pinea</name>
    <dbReference type="NCBI Taxonomy" id="933095"/>
    <lineage>
        <taxon>Eukaryota</taxon>
        <taxon>Fungi</taxon>
        <taxon>Dikarya</taxon>
        <taxon>Ascomycota</taxon>
        <taxon>Pezizomycotina</taxon>
        <taxon>Sordariomycetes</taxon>
        <taxon>Xylariomycetidae</taxon>
        <taxon>Xylariales</taxon>
        <taxon>Xylariaceae</taxon>
        <taxon>Anthostomella</taxon>
    </lineage>
</organism>
<feature type="transmembrane region" description="Helical" evidence="2">
    <location>
        <begin position="253"/>
        <end position="271"/>
    </location>
</feature>
<keyword evidence="2" id="KW-0472">Membrane</keyword>
<dbReference type="PANTHER" id="PTHR42024">
    <property type="entry name" value="AMINO ACID PERMEASE_ SLC12A DOMAIN-CONTAINING PROTEIN"/>
    <property type="match status" value="1"/>
</dbReference>
<feature type="compositionally biased region" description="Low complexity" evidence="1">
    <location>
        <begin position="21"/>
        <end position="31"/>
    </location>
</feature>
<feature type="region of interest" description="Disordered" evidence="1">
    <location>
        <begin position="1"/>
        <end position="109"/>
    </location>
</feature>
<dbReference type="Proteomes" id="UP001295740">
    <property type="component" value="Unassembled WGS sequence"/>
</dbReference>
<keyword evidence="2" id="KW-1133">Transmembrane helix</keyword>
<feature type="transmembrane region" description="Helical" evidence="2">
    <location>
        <begin position="364"/>
        <end position="385"/>
    </location>
</feature>
<evidence type="ECO:0000313" key="3">
    <source>
        <dbReference type="EMBL" id="CAJ2506464.1"/>
    </source>
</evidence>
<gene>
    <name evidence="3" type="ORF">KHLLAP_LOCUS6932</name>
</gene>
<feature type="transmembrane region" description="Helical" evidence="2">
    <location>
        <begin position="277"/>
        <end position="298"/>
    </location>
</feature>
<proteinExistence type="predicted"/>
<dbReference type="AlphaFoldDB" id="A0AAI8YGJ2"/>
<feature type="transmembrane region" description="Helical" evidence="2">
    <location>
        <begin position="201"/>
        <end position="224"/>
    </location>
</feature>
<feature type="transmembrane region" description="Helical" evidence="2">
    <location>
        <begin position="391"/>
        <end position="415"/>
    </location>
</feature>
<evidence type="ECO:0000256" key="1">
    <source>
        <dbReference type="SAM" id="MobiDB-lite"/>
    </source>
</evidence>
<dbReference type="EMBL" id="CAUWAG010000008">
    <property type="protein sequence ID" value="CAJ2506464.1"/>
    <property type="molecule type" value="Genomic_DNA"/>
</dbReference>
<protein>
    <submittedName>
        <fullName evidence="3">Uu.00g005940.m01.CDS01</fullName>
    </submittedName>
</protein>
<accession>A0AAI8YGJ2</accession>